<evidence type="ECO:0000313" key="3">
    <source>
        <dbReference type="EMBL" id="CAF3977385.1"/>
    </source>
</evidence>
<dbReference type="Proteomes" id="UP000681967">
    <property type="component" value="Unassembled WGS sequence"/>
</dbReference>
<gene>
    <name evidence="4" type="ORF">BYL167_LOCUS13112</name>
    <name evidence="1" type="ORF">CJN711_LOCUS7983</name>
    <name evidence="3" type="ORF">GIL414_LOCUS10488</name>
    <name evidence="2" type="ORF">KQP761_LOCUS17320</name>
</gene>
<evidence type="ECO:0000313" key="4">
    <source>
        <dbReference type="EMBL" id="CAF3990299.1"/>
    </source>
</evidence>
<dbReference type="EMBL" id="CAJOBJ010003770">
    <property type="protein sequence ID" value="CAF3977385.1"/>
    <property type="molecule type" value="Genomic_DNA"/>
</dbReference>
<dbReference type="Proteomes" id="UP000681720">
    <property type="component" value="Unassembled WGS sequence"/>
</dbReference>
<dbReference type="Proteomes" id="UP000663855">
    <property type="component" value="Unassembled WGS sequence"/>
</dbReference>
<evidence type="ECO:0000313" key="2">
    <source>
        <dbReference type="EMBL" id="CAF1546368.1"/>
    </source>
</evidence>
<dbReference type="Proteomes" id="UP000663834">
    <property type="component" value="Unassembled WGS sequence"/>
</dbReference>
<dbReference type="AlphaFoldDB" id="A0A815WIJ4"/>
<dbReference type="EMBL" id="CAJNOW010008789">
    <property type="protein sequence ID" value="CAF1546368.1"/>
    <property type="molecule type" value="Genomic_DNA"/>
</dbReference>
<comment type="caution">
    <text evidence="2">The sequence shown here is derived from an EMBL/GenBank/DDBJ whole genome shotgun (WGS) entry which is preliminary data.</text>
</comment>
<dbReference type="EMBL" id="CAJNOV010002866">
    <property type="protein sequence ID" value="CAF1119098.1"/>
    <property type="molecule type" value="Genomic_DNA"/>
</dbReference>
<dbReference type="EMBL" id="CAJOBH010004450">
    <property type="protein sequence ID" value="CAF3990299.1"/>
    <property type="molecule type" value="Genomic_DNA"/>
</dbReference>
<proteinExistence type="predicted"/>
<name>A0A815WIJ4_9BILA</name>
<sequence length="564" mass="65330">MNLQCEKCGRRMKSEQRFCRHGHRLKCKRQARLFPTELPSCSMINRNSSRKSSPKSVLIDQFIRVQQINSARRNTLSQSYTYDSDSDCKNDEIKMFRFVCVQQMVYLRENINNLTYRELHFSSEYIVLKRLEEKNHLINQNRCKVDHLFRSLTLQYQTMSTLLQNITITSFNYSKQDVQSPYERLSLTENLKANKNTPNDIVNHSPLTQQNESFPVIVALDNDNNKQQQYSQNATKSNQENLLFDTAVTIDVTKCPQAKMDSFYRPYFQDNGTRIESGSDGLTFQNHHSYSYETMCFPPNSNQQVGLQYFSAHTRSSNQNSLTSTNSDTILYTSTTNKQDKSQPVNYTQSINKIKQILNILQNNLLHKTIPKNENMNQTTNRIDKSLSTTITSDSLISNTSIQTTYSVTSTLPILHKNMFPLLHTQSTINVQNELLYMDSDSLNFSRRKSQMKFLNSAQNINTNHQTSDNEDEEFLNYFQSRRVTIKYMSPSFMFALQILLILCLINRISTYYFLGSISNDPLTSIITNNAQSATSICKTEATKLSTNHQIFNNFVLTFFSVFE</sequence>
<organism evidence="2 5">
    <name type="scientific">Rotaria magnacalcarata</name>
    <dbReference type="NCBI Taxonomy" id="392030"/>
    <lineage>
        <taxon>Eukaryota</taxon>
        <taxon>Metazoa</taxon>
        <taxon>Spiralia</taxon>
        <taxon>Gnathifera</taxon>
        <taxon>Rotifera</taxon>
        <taxon>Eurotatoria</taxon>
        <taxon>Bdelloidea</taxon>
        <taxon>Philodinida</taxon>
        <taxon>Philodinidae</taxon>
        <taxon>Rotaria</taxon>
    </lineage>
</organism>
<accession>A0A815WIJ4</accession>
<evidence type="ECO:0000313" key="5">
    <source>
        <dbReference type="Proteomes" id="UP000663834"/>
    </source>
</evidence>
<protein>
    <submittedName>
        <fullName evidence="2">Uncharacterized protein</fullName>
    </submittedName>
</protein>
<reference evidence="2" key="1">
    <citation type="submission" date="2021-02" db="EMBL/GenBank/DDBJ databases">
        <authorList>
            <person name="Nowell W R."/>
        </authorList>
    </citation>
    <scope>NUCLEOTIDE SEQUENCE</scope>
</reference>
<evidence type="ECO:0000313" key="1">
    <source>
        <dbReference type="EMBL" id="CAF1119098.1"/>
    </source>
</evidence>
<dbReference type="OrthoDB" id="10017270at2759"/>